<keyword evidence="4 11" id="KW-0732">Signal</keyword>
<evidence type="ECO:0000256" key="5">
    <source>
        <dbReference type="ARBA" id="ARBA00022989"/>
    </source>
</evidence>
<dbReference type="GO" id="GO:0009897">
    <property type="term" value="C:external side of plasma membrane"/>
    <property type="evidence" value="ECO:0007669"/>
    <property type="project" value="TreeGrafter"/>
</dbReference>
<feature type="transmembrane region" description="Helical" evidence="10">
    <location>
        <begin position="273"/>
        <end position="292"/>
    </location>
</feature>
<evidence type="ECO:0000256" key="1">
    <source>
        <dbReference type="ARBA" id="ARBA00004479"/>
    </source>
</evidence>
<evidence type="ECO:0000256" key="10">
    <source>
        <dbReference type="SAM" id="Phobius"/>
    </source>
</evidence>
<dbReference type="SUPFAM" id="SSF48726">
    <property type="entry name" value="Immunoglobulin"/>
    <property type="match status" value="2"/>
</dbReference>
<keyword evidence="3 10" id="KW-0812">Transmembrane</keyword>
<keyword evidence="9" id="KW-0325">Glycoprotein</keyword>
<dbReference type="InterPro" id="IPR036179">
    <property type="entry name" value="Ig-like_dom_sf"/>
</dbReference>
<proteinExistence type="inferred from homology"/>
<dbReference type="CTD" id="131450"/>
<dbReference type="Gene3D" id="2.60.40.10">
    <property type="entry name" value="Immunoglobulins"/>
    <property type="match status" value="2"/>
</dbReference>
<organism evidence="13 14">
    <name type="scientific">Sapajus apella</name>
    <name type="common">Brown-capped capuchin</name>
    <name type="synonym">Cebus apella</name>
    <dbReference type="NCBI Taxonomy" id="9515"/>
    <lineage>
        <taxon>Eukaryota</taxon>
        <taxon>Metazoa</taxon>
        <taxon>Chordata</taxon>
        <taxon>Craniata</taxon>
        <taxon>Vertebrata</taxon>
        <taxon>Euteleostomi</taxon>
        <taxon>Mammalia</taxon>
        <taxon>Eutheria</taxon>
        <taxon>Euarchontoglires</taxon>
        <taxon>Primates</taxon>
        <taxon>Haplorrhini</taxon>
        <taxon>Platyrrhini</taxon>
        <taxon>Cebidae</taxon>
        <taxon>Cebinae</taxon>
        <taxon>Sapajus</taxon>
    </lineage>
</organism>
<dbReference type="FunFam" id="2.60.40.10:FF:000769">
    <property type="entry name" value="Cell surface glycoprotein CD200 receptor 1"/>
    <property type="match status" value="1"/>
</dbReference>
<dbReference type="PANTHER" id="PTHR21462">
    <property type="entry name" value="CELL SURFACE GLYCOPROTEIN OX2 RECEPTOR PRECURSOR"/>
    <property type="match status" value="1"/>
</dbReference>
<dbReference type="GeneID" id="116565469"/>
<feature type="chain" id="PRO_5026911775" evidence="11">
    <location>
        <begin position="25"/>
        <end position="353"/>
    </location>
</feature>
<name>A0A6J3JJ68_SAPAP</name>
<comment type="subcellular location">
    <subcellularLocation>
        <location evidence="1">Membrane</location>
        <topology evidence="1">Single-pass type I membrane protein</topology>
    </subcellularLocation>
</comment>
<dbReference type="GO" id="GO:0038023">
    <property type="term" value="F:signaling receptor activity"/>
    <property type="evidence" value="ECO:0007669"/>
    <property type="project" value="InterPro"/>
</dbReference>
<dbReference type="Pfam" id="PF08205">
    <property type="entry name" value="C2-set_2"/>
    <property type="match status" value="1"/>
</dbReference>
<keyword evidence="5 10" id="KW-1133">Transmembrane helix</keyword>
<evidence type="ECO:0000256" key="9">
    <source>
        <dbReference type="ARBA" id="ARBA00023180"/>
    </source>
</evidence>
<dbReference type="PROSITE" id="PS50835">
    <property type="entry name" value="IG_LIKE"/>
    <property type="match status" value="1"/>
</dbReference>
<feature type="domain" description="Ig-like" evidence="12">
    <location>
        <begin position="166"/>
        <end position="257"/>
    </location>
</feature>
<dbReference type="Proteomes" id="UP000504640">
    <property type="component" value="Unplaced"/>
</dbReference>
<dbReference type="GO" id="GO:0150077">
    <property type="term" value="P:regulation of neuroinflammatory response"/>
    <property type="evidence" value="ECO:0007669"/>
    <property type="project" value="InterPro"/>
</dbReference>
<dbReference type="InterPro" id="IPR007110">
    <property type="entry name" value="Ig-like_dom"/>
</dbReference>
<evidence type="ECO:0000256" key="3">
    <source>
        <dbReference type="ARBA" id="ARBA00022692"/>
    </source>
</evidence>
<dbReference type="RefSeq" id="XP_032154981.1">
    <property type="nucleotide sequence ID" value="XM_032299090.1"/>
</dbReference>
<gene>
    <name evidence="14" type="primary">CD200R1</name>
</gene>
<evidence type="ECO:0000256" key="4">
    <source>
        <dbReference type="ARBA" id="ARBA00022729"/>
    </source>
</evidence>
<dbReference type="AlphaFoldDB" id="A0A6J3JJ68"/>
<evidence type="ECO:0000256" key="2">
    <source>
        <dbReference type="ARBA" id="ARBA00008215"/>
    </source>
</evidence>
<evidence type="ECO:0000313" key="14">
    <source>
        <dbReference type="RefSeq" id="XP_032154981.1"/>
    </source>
</evidence>
<accession>A0A6J3JJ68</accession>
<evidence type="ECO:0000256" key="7">
    <source>
        <dbReference type="ARBA" id="ARBA00023157"/>
    </source>
</evidence>
<keyword evidence="7" id="KW-1015">Disulfide bond</keyword>
<keyword evidence="13" id="KW-1185">Reference proteome</keyword>
<dbReference type="Pfam" id="PF07686">
    <property type="entry name" value="V-set"/>
    <property type="match status" value="1"/>
</dbReference>
<comment type="similarity">
    <text evidence="2">Belongs to the CD200R family.</text>
</comment>
<dbReference type="FunFam" id="2.60.40.10:FF:000584">
    <property type="entry name" value="Cell surface glycoprotein CD200 receptor 1"/>
    <property type="match status" value="1"/>
</dbReference>
<dbReference type="InterPro" id="IPR040012">
    <property type="entry name" value="CD200R"/>
</dbReference>
<dbReference type="InterPro" id="IPR013783">
    <property type="entry name" value="Ig-like_fold"/>
</dbReference>
<evidence type="ECO:0000256" key="11">
    <source>
        <dbReference type="SAM" id="SignalP"/>
    </source>
</evidence>
<evidence type="ECO:0000256" key="8">
    <source>
        <dbReference type="ARBA" id="ARBA00023170"/>
    </source>
</evidence>
<reference evidence="14" key="1">
    <citation type="submission" date="2025-08" db="UniProtKB">
        <authorList>
            <consortium name="RefSeq"/>
        </authorList>
    </citation>
    <scope>IDENTIFICATION</scope>
    <source>
        <tissue evidence="14">Blood</tissue>
    </source>
</reference>
<evidence type="ECO:0000256" key="6">
    <source>
        <dbReference type="ARBA" id="ARBA00023136"/>
    </source>
</evidence>
<protein>
    <submittedName>
        <fullName evidence="14">Cell surface glycoprotein CD200 receptor 1 isoform X1</fullName>
    </submittedName>
</protein>
<sequence>MLCPWRTANLGLLLILTVFLVTECIHSEAEGAARPNNSLILQNSKENLTLDFLASSSSCMDGTQITQNNSAFPTEVNISWPILMGKNAVLCCPITLKYLIITWEIILKDQPSCKKAYKKETNETKETNCTDERITWVSRPDQNLDLQIRPVAITHDGYYRCIMGAPGGNFYHGYHLEVLVTPEVTLFQSRNGTVVCKAVAGKPAAQISWIPEGDCVTEQKCWDNGTVTVKSACHWEGHNVSTVTCRVSHLTGNRSLDIELLPVAGAKKSAKLYIPYIILAIILIIVGFIFLLKISGCRKYKWNKTEATPVVEEDEMQPYASYTEKNNPLYDTTNKVKVSQALQSEAGTSLHAL</sequence>
<dbReference type="InterPro" id="IPR013106">
    <property type="entry name" value="Ig_V-set"/>
</dbReference>
<evidence type="ECO:0000313" key="13">
    <source>
        <dbReference type="Proteomes" id="UP000504640"/>
    </source>
</evidence>
<evidence type="ECO:0000259" key="12">
    <source>
        <dbReference type="PROSITE" id="PS50835"/>
    </source>
</evidence>
<dbReference type="InterPro" id="IPR013162">
    <property type="entry name" value="CD80_C2-set"/>
</dbReference>
<feature type="signal peptide" evidence="11">
    <location>
        <begin position="1"/>
        <end position="24"/>
    </location>
</feature>
<keyword evidence="6 10" id="KW-0472">Membrane</keyword>
<dbReference type="PANTHER" id="PTHR21462:SF4">
    <property type="entry name" value="CELL SURFACE GLYCOPROTEIN CD200 RECEPTOR 1"/>
    <property type="match status" value="1"/>
</dbReference>
<keyword evidence="8 14" id="KW-0675">Receptor</keyword>